<evidence type="ECO:0000256" key="1">
    <source>
        <dbReference type="SAM" id="MobiDB-lite"/>
    </source>
</evidence>
<dbReference type="EMBL" id="LAZR01060118">
    <property type="protein sequence ID" value="KKK66351.1"/>
    <property type="molecule type" value="Genomic_DNA"/>
</dbReference>
<evidence type="ECO:0000313" key="2">
    <source>
        <dbReference type="EMBL" id="KKK66351.1"/>
    </source>
</evidence>
<name>A0A0F9A2F8_9ZZZZ</name>
<accession>A0A0F9A2F8</accession>
<gene>
    <name evidence="2" type="ORF">LCGC14_2964960</name>
</gene>
<reference evidence="2" key="1">
    <citation type="journal article" date="2015" name="Nature">
        <title>Complex archaea that bridge the gap between prokaryotes and eukaryotes.</title>
        <authorList>
            <person name="Spang A."/>
            <person name="Saw J.H."/>
            <person name="Jorgensen S.L."/>
            <person name="Zaremba-Niedzwiedzka K."/>
            <person name="Martijn J."/>
            <person name="Lind A.E."/>
            <person name="van Eijk R."/>
            <person name="Schleper C."/>
            <person name="Guy L."/>
            <person name="Ettema T.J."/>
        </authorList>
    </citation>
    <scope>NUCLEOTIDE SEQUENCE</scope>
</reference>
<feature type="region of interest" description="Disordered" evidence="1">
    <location>
        <begin position="49"/>
        <end position="74"/>
    </location>
</feature>
<proteinExistence type="predicted"/>
<protein>
    <submittedName>
        <fullName evidence="2">Uncharacterized protein</fullName>
    </submittedName>
</protein>
<dbReference type="AlphaFoldDB" id="A0A0F9A2F8"/>
<comment type="caution">
    <text evidence="2">The sequence shown here is derived from an EMBL/GenBank/DDBJ whole genome shotgun (WGS) entry which is preliminary data.</text>
</comment>
<organism evidence="2">
    <name type="scientific">marine sediment metagenome</name>
    <dbReference type="NCBI Taxonomy" id="412755"/>
    <lineage>
        <taxon>unclassified sequences</taxon>
        <taxon>metagenomes</taxon>
        <taxon>ecological metagenomes</taxon>
    </lineage>
</organism>
<sequence length="74" mass="8344">MLVAIAGWMNRQQQEAIAYLKEENRILREKLGQKRILLNVSQKRRLASAAARDGLRPRVLRPGHAGAHLPGRHG</sequence>
<feature type="non-terminal residue" evidence="2">
    <location>
        <position position="74"/>
    </location>
</feature>